<accession>A0A6J4HKZ0</accession>
<organism evidence="2">
    <name type="scientific">uncultured Acidimicrobiales bacterium</name>
    <dbReference type="NCBI Taxonomy" id="310071"/>
    <lineage>
        <taxon>Bacteria</taxon>
        <taxon>Bacillati</taxon>
        <taxon>Actinomycetota</taxon>
        <taxon>Acidimicrobiia</taxon>
        <taxon>Acidimicrobiales</taxon>
        <taxon>environmental samples</taxon>
    </lineage>
</organism>
<reference evidence="2" key="1">
    <citation type="submission" date="2020-02" db="EMBL/GenBank/DDBJ databases">
        <authorList>
            <person name="Meier V. D."/>
        </authorList>
    </citation>
    <scope>NUCLEOTIDE SEQUENCE</scope>
    <source>
        <strain evidence="2">AVDCRST_MAG10</strain>
    </source>
</reference>
<feature type="region of interest" description="Disordered" evidence="1">
    <location>
        <begin position="19"/>
        <end position="194"/>
    </location>
</feature>
<feature type="compositionally biased region" description="Basic and acidic residues" evidence="1">
    <location>
        <begin position="77"/>
        <end position="90"/>
    </location>
</feature>
<gene>
    <name evidence="2" type="ORF">AVDCRST_MAG10-830</name>
</gene>
<feature type="region of interest" description="Disordered" evidence="1">
    <location>
        <begin position="208"/>
        <end position="258"/>
    </location>
</feature>
<evidence type="ECO:0000256" key="1">
    <source>
        <dbReference type="SAM" id="MobiDB-lite"/>
    </source>
</evidence>
<name>A0A6J4HKZ0_9ACTN</name>
<feature type="compositionally biased region" description="Basic residues" evidence="1">
    <location>
        <begin position="119"/>
        <end position="171"/>
    </location>
</feature>
<sequence>DLYSSPHRMVGRRLHRCRRHTRLRHGPGREPAGVDHRGNHVQLRRRPPPRRPQRRRERSAQPQPHRHHHRPPGGDPRAVKAEVPRADGRRPARARRRLPARLQLVLRRRAGDRGPGGRGRGRQRRRGERAGRGPRRRPSPAVLRRQRHRGRRRSLARPRLLRRLRQRRGGPGRHGEGPVQRRQRPGALGDRAGHDRRPLQWWWRHGGATRRPHRLPGGRHVQRRIRPHPGAHRPHVGPSHHRPLQRRQCHRSLPVPHV</sequence>
<feature type="compositionally biased region" description="Basic residues" evidence="1">
    <location>
        <begin position="42"/>
        <end position="57"/>
    </location>
</feature>
<dbReference type="EMBL" id="CADCTB010000055">
    <property type="protein sequence ID" value="CAA9224231.1"/>
    <property type="molecule type" value="Genomic_DNA"/>
</dbReference>
<dbReference type="AlphaFoldDB" id="A0A6J4HKZ0"/>
<feature type="non-terminal residue" evidence="2">
    <location>
        <position position="258"/>
    </location>
</feature>
<proteinExistence type="predicted"/>
<feature type="non-terminal residue" evidence="2">
    <location>
        <position position="1"/>
    </location>
</feature>
<evidence type="ECO:0000313" key="2">
    <source>
        <dbReference type="EMBL" id="CAA9224231.1"/>
    </source>
</evidence>
<feature type="compositionally biased region" description="Basic residues" evidence="1">
    <location>
        <begin position="208"/>
        <end position="250"/>
    </location>
</feature>
<protein>
    <submittedName>
        <fullName evidence="2">Uncharacterized protein</fullName>
    </submittedName>
</protein>